<dbReference type="Gene3D" id="1.25.10.10">
    <property type="entry name" value="Leucine-rich Repeat Variant"/>
    <property type="match status" value="2"/>
</dbReference>
<evidence type="ECO:0000313" key="5">
    <source>
        <dbReference type="EMBL" id="KAK4874951.1"/>
    </source>
</evidence>
<keyword evidence="1" id="KW-0677">Repeat</keyword>
<dbReference type="InterPro" id="IPR016024">
    <property type="entry name" value="ARM-type_fold"/>
</dbReference>
<evidence type="ECO:0000256" key="2">
    <source>
        <dbReference type="ARBA" id="ARBA00022884"/>
    </source>
</evidence>
<keyword evidence="2" id="KW-0694">RNA-binding</keyword>
<dbReference type="PANTHER" id="PTHR13389:SF0">
    <property type="entry name" value="PUMILIO HOMOLOG 3"/>
    <property type="match status" value="1"/>
</dbReference>
<organism evidence="5 6">
    <name type="scientific">Aquatica leii</name>
    <dbReference type="NCBI Taxonomy" id="1421715"/>
    <lineage>
        <taxon>Eukaryota</taxon>
        <taxon>Metazoa</taxon>
        <taxon>Ecdysozoa</taxon>
        <taxon>Arthropoda</taxon>
        <taxon>Hexapoda</taxon>
        <taxon>Insecta</taxon>
        <taxon>Pterygota</taxon>
        <taxon>Neoptera</taxon>
        <taxon>Endopterygota</taxon>
        <taxon>Coleoptera</taxon>
        <taxon>Polyphaga</taxon>
        <taxon>Elateriformia</taxon>
        <taxon>Elateroidea</taxon>
        <taxon>Lampyridae</taxon>
        <taxon>Luciolinae</taxon>
        <taxon>Aquatica</taxon>
    </lineage>
</organism>
<dbReference type="SUPFAM" id="SSF48371">
    <property type="entry name" value="ARM repeat"/>
    <property type="match status" value="1"/>
</dbReference>
<evidence type="ECO:0000259" key="4">
    <source>
        <dbReference type="PROSITE" id="PS50303"/>
    </source>
</evidence>
<evidence type="ECO:0000256" key="1">
    <source>
        <dbReference type="ARBA" id="ARBA00022737"/>
    </source>
</evidence>
<feature type="domain" description="PUM-HD" evidence="4">
    <location>
        <begin position="81"/>
        <end position="442"/>
    </location>
</feature>
<comment type="caution">
    <text evidence="5">The sequence shown here is derived from an EMBL/GenBank/DDBJ whole genome shotgun (WGS) entry which is preliminary data.</text>
</comment>
<dbReference type="InterPro" id="IPR033133">
    <property type="entry name" value="PUM-HD"/>
</dbReference>
<reference evidence="6" key="1">
    <citation type="submission" date="2023-01" db="EMBL/GenBank/DDBJ databases">
        <title>Key to firefly adult light organ development and bioluminescence: homeobox transcription factors regulate luciferase expression and transportation to peroxisome.</title>
        <authorList>
            <person name="Fu X."/>
        </authorList>
    </citation>
    <scope>NUCLEOTIDE SEQUENCE [LARGE SCALE GENOMIC DNA]</scope>
</reference>
<dbReference type="Proteomes" id="UP001353858">
    <property type="component" value="Unassembled WGS sequence"/>
</dbReference>
<dbReference type="InterPro" id="IPR011989">
    <property type="entry name" value="ARM-like"/>
</dbReference>
<evidence type="ECO:0000313" key="6">
    <source>
        <dbReference type="Proteomes" id="UP001353858"/>
    </source>
</evidence>
<dbReference type="SMART" id="SM00025">
    <property type="entry name" value="Pumilio"/>
    <property type="match status" value="3"/>
</dbReference>
<dbReference type="InterPro" id="IPR040059">
    <property type="entry name" value="PUM3"/>
</dbReference>
<dbReference type="EMBL" id="JARPUR010000006">
    <property type="protein sequence ID" value="KAK4874951.1"/>
    <property type="molecule type" value="Genomic_DNA"/>
</dbReference>
<dbReference type="AlphaFoldDB" id="A0AAN7S7E8"/>
<dbReference type="Pfam" id="PF08144">
    <property type="entry name" value="CPL"/>
    <property type="match status" value="1"/>
</dbReference>
<dbReference type="GO" id="GO:0006417">
    <property type="term" value="P:regulation of translation"/>
    <property type="evidence" value="ECO:0007669"/>
    <property type="project" value="TreeGrafter"/>
</dbReference>
<dbReference type="PROSITE" id="PS50303">
    <property type="entry name" value="PUM_HD"/>
    <property type="match status" value="1"/>
</dbReference>
<sequence>MIKGDKRKSETDEETENSTKKPKPTDGKGNISKDDSKSTFQKHPNNQTPTQKPDWNTLKKEKKELKIKRKQANKFYDVIVEAKKIFETLRQKQLKGGKDERNELIDKLHGLFVGKGQYAKVIFAHDVARIVQFLFKFGNERIRKEVADELIPVTVDMLQSKYGRRCLKSMLMYGNSEIRSASIQKMYGNAVKFTSHAISAAVFEYAYSTWATPKHKQCLVQEFFGDIYKQVKDAEVKHLRDVYQNSPNMKTAALQATKANLSRVLNKDLLDSGIVQTVLYQYLSECSPDDKAELISQLAPHAVVISNSKDGAKAAMQCIWHGSNKDRKVIMKAIKEHVKDLSKHEHGHCTVIGLLDAVDDTVLLNKMILTPILSEINALAADEHGRKVLLWLVAPADSTHFHPLFINELEEGRAASSSKKPLEQRRQELLNYTVFTLINEVISNTNFWMSSGSIAMLTLAIVKSAPIEHLQDALNEIAKVVVNTEWTVDKDDEKLLGIEHPGLHMILKKLIQHDKVFAEAEKPTFSSSLLNEISDETITKWLTINRGCFLFVALYENGTEELQNLLKEKLQPRIKKIKSTKSSGAKILLQKLK</sequence>
<proteinExistence type="predicted"/>
<accession>A0AAN7S7E8</accession>
<dbReference type="GO" id="GO:0003729">
    <property type="term" value="F:mRNA binding"/>
    <property type="evidence" value="ECO:0007669"/>
    <property type="project" value="TreeGrafter"/>
</dbReference>
<evidence type="ECO:0000256" key="3">
    <source>
        <dbReference type="SAM" id="MobiDB-lite"/>
    </source>
</evidence>
<feature type="compositionally biased region" description="Polar residues" evidence="3">
    <location>
        <begin position="38"/>
        <end position="54"/>
    </location>
</feature>
<dbReference type="InterPro" id="IPR012959">
    <property type="entry name" value="CPL_dom"/>
</dbReference>
<feature type="compositionally biased region" description="Basic and acidic residues" evidence="3">
    <location>
        <begin position="17"/>
        <end position="37"/>
    </location>
</feature>
<dbReference type="GO" id="GO:0005730">
    <property type="term" value="C:nucleolus"/>
    <property type="evidence" value="ECO:0007669"/>
    <property type="project" value="TreeGrafter"/>
</dbReference>
<dbReference type="InterPro" id="IPR001313">
    <property type="entry name" value="Pumilio_RNA-bd_rpt"/>
</dbReference>
<feature type="region of interest" description="Disordered" evidence="3">
    <location>
        <begin position="1"/>
        <end position="57"/>
    </location>
</feature>
<keyword evidence="6" id="KW-1185">Reference proteome</keyword>
<protein>
    <recommendedName>
        <fullName evidence="4">PUM-HD domain-containing protein</fullName>
    </recommendedName>
</protein>
<dbReference type="PANTHER" id="PTHR13389">
    <property type="entry name" value="PUMILIO HOMOLOG 3"/>
    <property type="match status" value="1"/>
</dbReference>
<name>A0AAN7S7E8_9COLE</name>
<gene>
    <name evidence="5" type="ORF">RN001_014311</name>
</gene>